<dbReference type="EMBL" id="MU863733">
    <property type="protein sequence ID" value="KAK4096166.1"/>
    <property type="molecule type" value="Genomic_DNA"/>
</dbReference>
<organism evidence="2 3">
    <name type="scientific">Parathielavia hyrcaniae</name>
    <dbReference type="NCBI Taxonomy" id="113614"/>
    <lineage>
        <taxon>Eukaryota</taxon>
        <taxon>Fungi</taxon>
        <taxon>Dikarya</taxon>
        <taxon>Ascomycota</taxon>
        <taxon>Pezizomycotina</taxon>
        <taxon>Sordariomycetes</taxon>
        <taxon>Sordariomycetidae</taxon>
        <taxon>Sordariales</taxon>
        <taxon>Chaetomiaceae</taxon>
        <taxon>Parathielavia</taxon>
    </lineage>
</organism>
<dbReference type="Proteomes" id="UP001305647">
    <property type="component" value="Unassembled WGS sequence"/>
</dbReference>
<feature type="chain" id="PRO_5042982791" evidence="1">
    <location>
        <begin position="21"/>
        <end position="168"/>
    </location>
</feature>
<reference evidence="2" key="1">
    <citation type="journal article" date="2023" name="Mol. Phylogenet. Evol.">
        <title>Genome-scale phylogeny and comparative genomics of the fungal order Sordariales.</title>
        <authorList>
            <person name="Hensen N."/>
            <person name="Bonometti L."/>
            <person name="Westerberg I."/>
            <person name="Brannstrom I.O."/>
            <person name="Guillou S."/>
            <person name="Cros-Aarteil S."/>
            <person name="Calhoun S."/>
            <person name="Haridas S."/>
            <person name="Kuo A."/>
            <person name="Mondo S."/>
            <person name="Pangilinan J."/>
            <person name="Riley R."/>
            <person name="LaButti K."/>
            <person name="Andreopoulos B."/>
            <person name="Lipzen A."/>
            <person name="Chen C."/>
            <person name="Yan M."/>
            <person name="Daum C."/>
            <person name="Ng V."/>
            <person name="Clum A."/>
            <person name="Steindorff A."/>
            <person name="Ohm R.A."/>
            <person name="Martin F."/>
            <person name="Silar P."/>
            <person name="Natvig D.O."/>
            <person name="Lalanne C."/>
            <person name="Gautier V."/>
            <person name="Ament-Velasquez S.L."/>
            <person name="Kruys A."/>
            <person name="Hutchinson M.I."/>
            <person name="Powell A.J."/>
            <person name="Barry K."/>
            <person name="Miller A.N."/>
            <person name="Grigoriev I.V."/>
            <person name="Debuchy R."/>
            <person name="Gladieux P."/>
            <person name="Hiltunen Thoren M."/>
            <person name="Johannesson H."/>
        </authorList>
    </citation>
    <scope>NUCLEOTIDE SEQUENCE</scope>
    <source>
        <strain evidence="2">CBS 757.83</strain>
    </source>
</reference>
<proteinExistence type="predicted"/>
<keyword evidence="3" id="KW-1185">Reference proteome</keyword>
<evidence type="ECO:0000313" key="2">
    <source>
        <dbReference type="EMBL" id="KAK4096166.1"/>
    </source>
</evidence>
<accession>A0AAN6PVK3</accession>
<evidence type="ECO:0000256" key="1">
    <source>
        <dbReference type="SAM" id="SignalP"/>
    </source>
</evidence>
<reference evidence="2" key="2">
    <citation type="submission" date="2023-05" db="EMBL/GenBank/DDBJ databases">
        <authorList>
            <consortium name="Lawrence Berkeley National Laboratory"/>
            <person name="Steindorff A."/>
            <person name="Hensen N."/>
            <person name="Bonometti L."/>
            <person name="Westerberg I."/>
            <person name="Brannstrom I.O."/>
            <person name="Guillou S."/>
            <person name="Cros-Aarteil S."/>
            <person name="Calhoun S."/>
            <person name="Haridas S."/>
            <person name="Kuo A."/>
            <person name="Mondo S."/>
            <person name="Pangilinan J."/>
            <person name="Riley R."/>
            <person name="Labutti K."/>
            <person name="Andreopoulos B."/>
            <person name="Lipzen A."/>
            <person name="Chen C."/>
            <person name="Yanf M."/>
            <person name="Daum C."/>
            <person name="Ng V."/>
            <person name="Clum A."/>
            <person name="Ohm R."/>
            <person name="Martin F."/>
            <person name="Silar P."/>
            <person name="Natvig D."/>
            <person name="Lalanne C."/>
            <person name="Gautier V."/>
            <person name="Ament-Velasquez S.L."/>
            <person name="Kruys A."/>
            <person name="Hutchinson M.I."/>
            <person name="Powell A.J."/>
            <person name="Barry K."/>
            <person name="Miller A.N."/>
            <person name="Grigoriev I.V."/>
            <person name="Debuchy R."/>
            <person name="Gladieux P."/>
            <person name="Thoren M.H."/>
            <person name="Johannesson H."/>
        </authorList>
    </citation>
    <scope>NUCLEOTIDE SEQUENCE</scope>
    <source>
        <strain evidence="2">CBS 757.83</strain>
    </source>
</reference>
<keyword evidence="1" id="KW-0732">Signal</keyword>
<dbReference type="AlphaFoldDB" id="A0AAN6PVK3"/>
<protein>
    <submittedName>
        <fullName evidence="2">Uncharacterized protein</fullName>
    </submittedName>
</protein>
<feature type="non-terminal residue" evidence="2">
    <location>
        <position position="1"/>
    </location>
</feature>
<evidence type="ECO:0000313" key="3">
    <source>
        <dbReference type="Proteomes" id="UP001305647"/>
    </source>
</evidence>
<comment type="caution">
    <text evidence="2">The sequence shown here is derived from an EMBL/GenBank/DDBJ whole genome shotgun (WGS) entry which is preliminary data.</text>
</comment>
<feature type="signal peptide" evidence="1">
    <location>
        <begin position="1"/>
        <end position="20"/>
    </location>
</feature>
<name>A0AAN6PVK3_9PEZI</name>
<sequence length="168" mass="18047">KMKIFTALLCTMVALASATAVPFDSYDDAVAKREVAAAFNSEPLFVRDDENVDIVAQDLEDGSSKVEIVVDGVSNGYVIIDADGEIHGFHSNGTEVSLDELDGAVLAARDSGDAGIEKRAIGLIRLLRRLAPIIKRFGSRVVSWVRCVGAWSLIFDCSSKVCPVSPFL</sequence>
<gene>
    <name evidence="2" type="ORF">N658DRAFT_436664</name>
</gene>